<dbReference type="InterPro" id="IPR018970">
    <property type="entry name" value="Xul5P/Fru6P_PKetolase_N"/>
</dbReference>
<dbReference type="GO" id="GO:0016832">
    <property type="term" value="F:aldehyde-lyase activity"/>
    <property type="evidence" value="ECO:0007669"/>
    <property type="project" value="InterPro"/>
</dbReference>
<evidence type="ECO:0000313" key="3">
    <source>
        <dbReference type="Proteomes" id="UP000295717"/>
    </source>
</evidence>
<dbReference type="Proteomes" id="UP000295717">
    <property type="component" value="Unassembled WGS sequence"/>
</dbReference>
<accession>A0A4R3N5A9</accession>
<proteinExistence type="predicted"/>
<feature type="domain" description="Xylulose 5-phosphate/Fructose 6-phosphate phosphoketolase N-terminal" evidence="1">
    <location>
        <begin position="8"/>
        <end position="76"/>
    </location>
</feature>
<dbReference type="InterPro" id="IPR029061">
    <property type="entry name" value="THDP-binding"/>
</dbReference>
<dbReference type="EMBL" id="SMAO01000003">
    <property type="protein sequence ID" value="TCT22283.1"/>
    <property type="molecule type" value="Genomic_DNA"/>
</dbReference>
<evidence type="ECO:0000313" key="2">
    <source>
        <dbReference type="EMBL" id="TCT22283.1"/>
    </source>
</evidence>
<dbReference type="InterPro" id="IPR005593">
    <property type="entry name" value="Xul5P/Fru6P_PKetolase"/>
</dbReference>
<gene>
    <name evidence="2" type="ORF">EDC35_103382</name>
</gene>
<reference evidence="2 3" key="1">
    <citation type="submission" date="2019-03" db="EMBL/GenBank/DDBJ databases">
        <title>Genomic Encyclopedia of Type Strains, Phase IV (KMG-IV): sequencing the most valuable type-strain genomes for metagenomic binning, comparative biology and taxonomic classification.</title>
        <authorList>
            <person name="Goeker M."/>
        </authorList>
    </citation>
    <scope>NUCLEOTIDE SEQUENCE [LARGE SCALE GENOMIC DNA]</scope>
    <source>
        <strain evidence="2 3">DSM 13587</strain>
    </source>
</reference>
<dbReference type="AlphaFoldDB" id="A0A4R3N5A9"/>
<comment type="caution">
    <text evidence="2">The sequence shown here is derived from an EMBL/GenBank/DDBJ whole genome shotgun (WGS) entry which is preliminary data.</text>
</comment>
<dbReference type="PANTHER" id="PTHR31273">
    <property type="entry name" value="PHOSPHOKETOLASE-RELATED"/>
    <property type="match status" value="1"/>
</dbReference>
<organism evidence="2 3">
    <name type="scientific">Thiobaca trueperi</name>
    <dbReference type="NCBI Taxonomy" id="127458"/>
    <lineage>
        <taxon>Bacteria</taxon>
        <taxon>Pseudomonadati</taxon>
        <taxon>Pseudomonadota</taxon>
        <taxon>Gammaproteobacteria</taxon>
        <taxon>Chromatiales</taxon>
        <taxon>Chromatiaceae</taxon>
        <taxon>Thiobaca</taxon>
    </lineage>
</organism>
<keyword evidence="3" id="KW-1185">Reference proteome</keyword>
<sequence length="127" mass="14823">MTTTTQTLDPERLRKLDACWRAANYLSVGQIYLYDNPLLKEPLALSHIKPRLLGHWDTTPGLSFIYAHLNRVIRDNLVADVIDRVPRLGPRAAYARQAIRDRRIEHQQYIAEHGEDLPEVRDWKWAP</sequence>
<dbReference type="PANTHER" id="PTHR31273:SF0">
    <property type="entry name" value="PHOSPHOKETOLASE-RELATED"/>
    <property type="match status" value="1"/>
</dbReference>
<dbReference type="Pfam" id="PF09364">
    <property type="entry name" value="XFP_N"/>
    <property type="match status" value="1"/>
</dbReference>
<evidence type="ECO:0000259" key="1">
    <source>
        <dbReference type="Pfam" id="PF09364"/>
    </source>
</evidence>
<protein>
    <submittedName>
        <fullName evidence="2">XFP-like protein</fullName>
    </submittedName>
</protein>
<dbReference type="Gene3D" id="3.40.50.970">
    <property type="match status" value="1"/>
</dbReference>
<dbReference type="OrthoDB" id="9768449at2"/>
<name>A0A4R3N5A9_9GAMM</name>
<dbReference type="GO" id="GO:0005975">
    <property type="term" value="P:carbohydrate metabolic process"/>
    <property type="evidence" value="ECO:0007669"/>
    <property type="project" value="InterPro"/>
</dbReference>
<dbReference type="SUPFAM" id="SSF52518">
    <property type="entry name" value="Thiamin diphosphate-binding fold (THDP-binding)"/>
    <property type="match status" value="1"/>
</dbReference>